<gene>
    <name evidence="1" type="ORF">DARMORV10_C04P09300.1</name>
</gene>
<proteinExistence type="predicted"/>
<reference evidence="1" key="1">
    <citation type="submission" date="2021-01" db="EMBL/GenBank/DDBJ databases">
        <authorList>
            <consortium name="Genoscope - CEA"/>
            <person name="William W."/>
        </authorList>
    </citation>
    <scope>NUCLEOTIDE SEQUENCE</scope>
</reference>
<dbReference type="Proteomes" id="UP001295469">
    <property type="component" value="Chromosome C04"/>
</dbReference>
<dbReference type="EMBL" id="HG994368">
    <property type="protein sequence ID" value="CAF1810838.1"/>
    <property type="molecule type" value="Genomic_DNA"/>
</dbReference>
<accession>A0A816JF27</accession>
<sequence>MLVVIKPYRGRGLVDPTSFQMGPPSVKHRSVGSIWETRVHKSQTATPLLLGWDGCFLA</sequence>
<protein>
    <submittedName>
        <fullName evidence="1">(rape) hypothetical protein</fullName>
    </submittedName>
</protein>
<evidence type="ECO:0000313" key="1">
    <source>
        <dbReference type="EMBL" id="CAF1810838.1"/>
    </source>
</evidence>
<organism evidence="1">
    <name type="scientific">Brassica napus</name>
    <name type="common">Rape</name>
    <dbReference type="NCBI Taxonomy" id="3708"/>
    <lineage>
        <taxon>Eukaryota</taxon>
        <taxon>Viridiplantae</taxon>
        <taxon>Streptophyta</taxon>
        <taxon>Embryophyta</taxon>
        <taxon>Tracheophyta</taxon>
        <taxon>Spermatophyta</taxon>
        <taxon>Magnoliopsida</taxon>
        <taxon>eudicotyledons</taxon>
        <taxon>Gunneridae</taxon>
        <taxon>Pentapetalae</taxon>
        <taxon>rosids</taxon>
        <taxon>malvids</taxon>
        <taxon>Brassicales</taxon>
        <taxon>Brassicaceae</taxon>
        <taxon>Brassiceae</taxon>
        <taxon>Brassica</taxon>
    </lineage>
</organism>
<dbReference type="AlphaFoldDB" id="A0A816JF27"/>
<name>A0A816JF27_BRANA</name>